<gene>
    <name evidence="3" type="ORF">OXX778_LOCUS14280</name>
</gene>
<dbReference type="OrthoDB" id="2126613at2759"/>
<evidence type="ECO:0000313" key="3">
    <source>
        <dbReference type="EMBL" id="CAF0957674.1"/>
    </source>
</evidence>
<comment type="caution">
    <text evidence="3">The sequence shown here is derived from an EMBL/GenBank/DDBJ whole genome shotgun (WGS) entry which is preliminary data.</text>
</comment>
<feature type="region of interest" description="Disordered" evidence="2">
    <location>
        <begin position="507"/>
        <end position="528"/>
    </location>
</feature>
<accession>A0A814DSI0</accession>
<sequence>MAINKNSIPSWLIDVREDTTKSNEWAELSKHIYDAVDQHLSQSHVNYFSELTEDEKNLLLERAARSLASSDGGRVYENLQSKLSYLLDQTVNNQVARKMLEESLLDTKTDLVLDTTSEGIVTLLRKHPEQKYKLKVFLNQSIPQPIRFLAMQLYYSNLNERKIFVQKLEKSPKLCLSPQDAEIQKKCESILSDEIAFREMSDSKGVSNSLKGVLSYYHSTLKEKRSLYDSEYFYAFPIVNSHYPIFPKNESPNERSMAMLIEIYMQFIKTLPIAIISSNNSFNESADLDLIIQKVLSILDQYDDGLLKFIRKLAEKNSSSDMVVVKLCCTPMIKNLFSNFLNLHALMFVWDQYTIGSDVAGYHEELIPTITAIILMILRDQLMSVKSVESFDECLKNQAYFIQTRQIQTILNKYFFKNLQTRLNSTSRVGPIIDPTVGRLQPWEHWHQDIIPRRTTKIRIPNEGDENLKAEIARRIAAEKAARDEVERLRRELELLKNRTVINNKEVEPKPTPIEDPKPKANVIPRTKSGKTPVLDLLAKLRQSTEAIGHGEGENLRILDNLTSEDLKLHKADLKIAEMEVFGHQLAENEWDNLSDIEKRDKSQKMLAVVKKRLEKRFKETGKF</sequence>
<protein>
    <submittedName>
        <fullName evidence="3">Uncharacterized protein</fullName>
    </submittedName>
</protein>
<dbReference type="Proteomes" id="UP000663879">
    <property type="component" value="Unassembled WGS sequence"/>
</dbReference>
<dbReference type="Gene3D" id="1.10.472.80">
    <property type="entry name" value="Ypt/Rab-GAP domain of gyp1p, domain 3"/>
    <property type="match status" value="1"/>
</dbReference>
<name>A0A814DSI0_9BILA</name>
<evidence type="ECO:0000313" key="4">
    <source>
        <dbReference type="Proteomes" id="UP000663879"/>
    </source>
</evidence>
<dbReference type="AlphaFoldDB" id="A0A814DSI0"/>
<dbReference type="EMBL" id="CAJNOC010002911">
    <property type="protein sequence ID" value="CAF0957674.1"/>
    <property type="molecule type" value="Genomic_DNA"/>
</dbReference>
<proteinExistence type="predicted"/>
<reference evidence="3" key="1">
    <citation type="submission" date="2021-02" db="EMBL/GenBank/DDBJ databases">
        <authorList>
            <person name="Nowell W R."/>
        </authorList>
    </citation>
    <scope>NUCLEOTIDE SEQUENCE</scope>
    <source>
        <strain evidence="3">Ploen Becks lab</strain>
    </source>
</reference>
<keyword evidence="1" id="KW-0175">Coiled coil</keyword>
<evidence type="ECO:0000256" key="2">
    <source>
        <dbReference type="SAM" id="MobiDB-lite"/>
    </source>
</evidence>
<organism evidence="3 4">
    <name type="scientific">Brachionus calyciflorus</name>
    <dbReference type="NCBI Taxonomy" id="104777"/>
    <lineage>
        <taxon>Eukaryota</taxon>
        <taxon>Metazoa</taxon>
        <taxon>Spiralia</taxon>
        <taxon>Gnathifera</taxon>
        <taxon>Rotifera</taxon>
        <taxon>Eurotatoria</taxon>
        <taxon>Monogononta</taxon>
        <taxon>Pseudotrocha</taxon>
        <taxon>Ploima</taxon>
        <taxon>Brachionidae</taxon>
        <taxon>Brachionus</taxon>
    </lineage>
</organism>
<keyword evidence="4" id="KW-1185">Reference proteome</keyword>
<feature type="compositionally biased region" description="Basic and acidic residues" evidence="2">
    <location>
        <begin position="507"/>
        <end position="519"/>
    </location>
</feature>
<feature type="coiled-coil region" evidence="1">
    <location>
        <begin position="476"/>
        <end position="506"/>
    </location>
</feature>
<evidence type="ECO:0000256" key="1">
    <source>
        <dbReference type="SAM" id="Coils"/>
    </source>
</evidence>